<keyword evidence="2" id="KW-1185">Reference proteome</keyword>
<accession>A0A518H9N3</accession>
<evidence type="ECO:0000313" key="2">
    <source>
        <dbReference type="Proteomes" id="UP000317835"/>
    </source>
</evidence>
<organism evidence="1 2">
    <name type="scientific">Tautonia plasticadhaerens</name>
    <dbReference type="NCBI Taxonomy" id="2527974"/>
    <lineage>
        <taxon>Bacteria</taxon>
        <taxon>Pseudomonadati</taxon>
        <taxon>Planctomycetota</taxon>
        <taxon>Planctomycetia</taxon>
        <taxon>Isosphaerales</taxon>
        <taxon>Isosphaeraceae</taxon>
        <taxon>Tautonia</taxon>
    </lineage>
</organism>
<proteinExistence type="predicted"/>
<reference evidence="1 2" key="1">
    <citation type="submission" date="2019-02" db="EMBL/GenBank/DDBJ databases">
        <title>Deep-cultivation of Planctomycetes and their phenomic and genomic characterization uncovers novel biology.</title>
        <authorList>
            <person name="Wiegand S."/>
            <person name="Jogler M."/>
            <person name="Boedeker C."/>
            <person name="Pinto D."/>
            <person name="Vollmers J."/>
            <person name="Rivas-Marin E."/>
            <person name="Kohn T."/>
            <person name="Peeters S.H."/>
            <person name="Heuer A."/>
            <person name="Rast P."/>
            <person name="Oberbeckmann S."/>
            <person name="Bunk B."/>
            <person name="Jeske O."/>
            <person name="Meyerdierks A."/>
            <person name="Storesund J.E."/>
            <person name="Kallscheuer N."/>
            <person name="Luecker S."/>
            <person name="Lage O.M."/>
            <person name="Pohl T."/>
            <person name="Merkel B.J."/>
            <person name="Hornburger P."/>
            <person name="Mueller R.-W."/>
            <person name="Bruemmer F."/>
            <person name="Labrenz M."/>
            <person name="Spormann A.M."/>
            <person name="Op den Camp H."/>
            <person name="Overmann J."/>
            <person name="Amann R."/>
            <person name="Jetten M.S.M."/>
            <person name="Mascher T."/>
            <person name="Medema M.H."/>
            <person name="Devos D.P."/>
            <person name="Kaster A.-K."/>
            <person name="Ovreas L."/>
            <person name="Rohde M."/>
            <person name="Galperin M.Y."/>
            <person name="Jogler C."/>
        </authorList>
    </citation>
    <scope>NUCLEOTIDE SEQUENCE [LARGE SCALE GENOMIC DNA]</scope>
    <source>
        <strain evidence="1 2">ElP</strain>
    </source>
</reference>
<protein>
    <submittedName>
        <fullName evidence="1">Uncharacterized protein</fullName>
    </submittedName>
</protein>
<evidence type="ECO:0000313" key="1">
    <source>
        <dbReference type="EMBL" id="QDV37572.1"/>
    </source>
</evidence>
<dbReference type="EMBL" id="CP036426">
    <property type="protein sequence ID" value="QDV37572.1"/>
    <property type="molecule type" value="Genomic_DNA"/>
</dbReference>
<dbReference type="Proteomes" id="UP000317835">
    <property type="component" value="Chromosome"/>
</dbReference>
<gene>
    <name evidence="1" type="ORF">ElP_55120</name>
</gene>
<sequence length="333" mass="36982">MSRAIAYRQPLPELPCPLCGQMLVARPGQITPSNSWSDCLRRCPSCRVGYSNARRDPTILFNDPELNVPPEVRGGVLETLVNALNERNQRNKGTKFGFSTSEDALTWTVFRYLFDSGQLLGVLRGAGLPVPDRENRPESMLLWGVPVPLDRDANKAGWLLRDRLVAISDDLGEDPKSRTEPDVVIDLGADGVIIIEVKHRSGTDLKKPTYSGWDRYYPADSPLTYSGAVRASCCYELARNWRFGLELSADPARPFTLACLGPEALFRGKNEEVLRPFEASVPATGTALFRKIRWDALIGTINEPLDWITDFVETRGYRCGGDGYGLGGRFDCP</sequence>
<name>A0A518H9N3_9BACT</name>
<dbReference type="AlphaFoldDB" id="A0A518H9N3"/>
<dbReference type="KEGG" id="tpla:ElP_55120"/>